<evidence type="ECO:0000256" key="4">
    <source>
        <dbReference type="ARBA" id="ARBA00022723"/>
    </source>
</evidence>
<evidence type="ECO:0000256" key="7">
    <source>
        <dbReference type="ARBA" id="ARBA00047989"/>
    </source>
</evidence>
<keyword evidence="5" id="KW-0378">Hydrolase</keyword>
<organism evidence="11 12">
    <name type="scientific">Candidatus Woykebacteria bacterium GWA1_44_8</name>
    <dbReference type="NCBI Taxonomy" id="1802591"/>
    <lineage>
        <taxon>Bacteria</taxon>
        <taxon>Candidatus Woykeibacteriota</taxon>
    </lineage>
</organism>
<accession>A0A1G1W1V5</accession>
<dbReference type="PANTHER" id="PTHR30616">
    <property type="entry name" value="UNCHARACTERIZED PROTEIN YFIH"/>
    <property type="match status" value="1"/>
</dbReference>
<comment type="catalytic activity">
    <reaction evidence="8">
        <text>adenosine + phosphate = alpha-D-ribose 1-phosphate + adenine</text>
        <dbReference type="Rhea" id="RHEA:27642"/>
        <dbReference type="ChEBI" id="CHEBI:16335"/>
        <dbReference type="ChEBI" id="CHEBI:16708"/>
        <dbReference type="ChEBI" id="CHEBI:43474"/>
        <dbReference type="ChEBI" id="CHEBI:57720"/>
        <dbReference type="EC" id="2.4.2.1"/>
    </reaction>
    <physiologicalReaction direction="left-to-right" evidence="8">
        <dbReference type="Rhea" id="RHEA:27643"/>
    </physiologicalReaction>
</comment>
<evidence type="ECO:0000256" key="10">
    <source>
        <dbReference type="RuleBase" id="RU361274"/>
    </source>
</evidence>
<dbReference type="Gene3D" id="3.60.140.10">
    <property type="entry name" value="CNF1/YfiH-like putative cysteine hydrolases"/>
    <property type="match status" value="1"/>
</dbReference>
<dbReference type="AlphaFoldDB" id="A0A1G1W1V5"/>
<dbReference type="EMBL" id="MHCN01000011">
    <property type="protein sequence ID" value="OGY21656.1"/>
    <property type="molecule type" value="Genomic_DNA"/>
</dbReference>
<dbReference type="Proteomes" id="UP000176299">
    <property type="component" value="Unassembled WGS sequence"/>
</dbReference>
<dbReference type="InterPro" id="IPR003730">
    <property type="entry name" value="Cu_polyphenol_OxRdtase"/>
</dbReference>
<evidence type="ECO:0000256" key="5">
    <source>
        <dbReference type="ARBA" id="ARBA00022801"/>
    </source>
</evidence>
<dbReference type="Pfam" id="PF02578">
    <property type="entry name" value="Cu-oxidase_4"/>
    <property type="match status" value="1"/>
</dbReference>
<dbReference type="InterPro" id="IPR011324">
    <property type="entry name" value="Cytotoxic_necrot_fac-like_cat"/>
</dbReference>
<comment type="catalytic activity">
    <reaction evidence="1">
        <text>inosine + phosphate = alpha-D-ribose 1-phosphate + hypoxanthine</text>
        <dbReference type="Rhea" id="RHEA:27646"/>
        <dbReference type="ChEBI" id="CHEBI:17368"/>
        <dbReference type="ChEBI" id="CHEBI:17596"/>
        <dbReference type="ChEBI" id="CHEBI:43474"/>
        <dbReference type="ChEBI" id="CHEBI:57720"/>
        <dbReference type="EC" id="2.4.2.1"/>
    </reaction>
    <physiologicalReaction direction="left-to-right" evidence="1">
        <dbReference type="Rhea" id="RHEA:27647"/>
    </physiologicalReaction>
</comment>
<comment type="similarity">
    <text evidence="2 10">Belongs to the purine nucleoside phosphorylase YfiH/LACC1 family.</text>
</comment>
<keyword evidence="4" id="KW-0479">Metal-binding</keyword>
<comment type="caution">
    <text evidence="11">The sequence shown here is derived from an EMBL/GenBank/DDBJ whole genome shotgun (WGS) entry which is preliminary data.</text>
</comment>
<evidence type="ECO:0000256" key="8">
    <source>
        <dbReference type="ARBA" id="ARBA00048968"/>
    </source>
</evidence>
<dbReference type="SUPFAM" id="SSF64438">
    <property type="entry name" value="CNF1/YfiH-like putative cysteine hydrolases"/>
    <property type="match status" value="1"/>
</dbReference>
<evidence type="ECO:0000313" key="12">
    <source>
        <dbReference type="Proteomes" id="UP000176299"/>
    </source>
</evidence>
<dbReference type="GO" id="GO:0005507">
    <property type="term" value="F:copper ion binding"/>
    <property type="evidence" value="ECO:0007669"/>
    <property type="project" value="TreeGrafter"/>
</dbReference>
<evidence type="ECO:0000256" key="3">
    <source>
        <dbReference type="ARBA" id="ARBA00022679"/>
    </source>
</evidence>
<keyword evidence="6" id="KW-0862">Zinc</keyword>
<comment type="catalytic activity">
    <reaction evidence="9">
        <text>S-methyl-5'-thioadenosine + phosphate = 5-(methylsulfanyl)-alpha-D-ribose 1-phosphate + adenine</text>
        <dbReference type="Rhea" id="RHEA:11852"/>
        <dbReference type="ChEBI" id="CHEBI:16708"/>
        <dbReference type="ChEBI" id="CHEBI:17509"/>
        <dbReference type="ChEBI" id="CHEBI:43474"/>
        <dbReference type="ChEBI" id="CHEBI:58533"/>
        <dbReference type="EC" id="2.4.2.28"/>
    </reaction>
    <physiologicalReaction direction="left-to-right" evidence="9">
        <dbReference type="Rhea" id="RHEA:11853"/>
    </physiologicalReaction>
</comment>
<name>A0A1G1W1V5_9BACT</name>
<dbReference type="NCBIfam" id="TIGR00726">
    <property type="entry name" value="peptidoglycan editing factor PgeF"/>
    <property type="match status" value="1"/>
</dbReference>
<dbReference type="GO" id="GO:0017061">
    <property type="term" value="F:S-methyl-5-thioadenosine phosphorylase activity"/>
    <property type="evidence" value="ECO:0007669"/>
    <property type="project" value="UniProtKB-EC"/>
</dbReference>
<dbReference type="CDD" id="cd16833">
    <property type="entry name" value="YfiH"/>
    <property type="match status" value="1"/>
</dbReference>
<dbReference type="PANTHER" id="PTHR30616:SF2">
    <property type="entry name" value="PURINE NUCLEOSIDE PHOSPHORYLASE LACC1"/>
    <property type="match status" value="1"/>
</dbReference>
<protein>
    <recommendedName>
        <fullName evidence="10">Purine nucleoside phosphorylase</fullName>
    </recommendedName>
</protein>
<evidence type="ECO:0000256" key="2">
    <source>
        <dbReference type="ARBA" id="ARBA00007353"/>
    </source>
</evidence>
<reference evidence="11 12" key="1">
    <citation type="journal article" date="2016" name="Nat. Commun.">
        <title>Thousands of microbial genomes shed light on interconnected biogeochemical processes in an aquifer system.</title>
        <authorList>
            <person name="Anantharaman K."/>
            <person name="Brown C.T."/>
            <person name="Hug L.A."/>
            <person name="Sharon I."/>
            <person name="Castelle C.J."/>
            <person name="Probst A.J."/>
            <person name="Thomas B.C."/>
            <person name="Singh A."/>
            <person name="Wilkins M.J."/>
            <person name="Karaoz U."/>
            <person name="Brodie E.L."/>
            <person name="Williams K.H."/>
            <person name="Hubbard S.S."/>
            <person name="Banfield J.F."/>
        </authorList>
    </citation>
    <scope>NUCLEOTIDE SEQUENCE [LARGE SCALE GENOMIC DNA]</scope>
</reference>
<comment type="catalytic activity">
    <reaction evidence="7">
        <text>adenosine + H2O + H(+) = inosine + NH4(+)</text>
        <dbReference type="Rhea" id="RHEA:24408"/>
        <dbReference type="ChEBI" id="CHEBI:15377"/>
        <dbReference type="ChEBI" id="CHEBI:15378"/>
        <dbReference type="ChEBI" id="CHEBI:16335"/>
        <dbReference type="ChEBI" id="CHEBI:17596"/>
        <dbReference type="ChEBI" id="CHEBI:28938"/>
        <dbReference type="EC" id="3.5.4.4"/>
    </reaction>
    <physiologicalReaction direction="left-to-right" evidence="7">
        <dbReference type="Rhea" id="RHEA:24409"/>
    </physiologicalReaction>
</comment>
<gene>
    <name evidence="11" type="ORF">A2113_03815</name>
</gene>
<dbReference type="STRING" id="1802591.A2113_03815"/>
<evidence type="ECO:0000256" key="1">
    <source>
        <dbReference type="ARBA" id="ARBA00000553"/>
    </source>
</evidence>
<evidence type="ECO:0000256" key="9">
    <source>
        <dbReference type="ARBA" id="ARBA00049893"/>
    </source>
</evidence>
<proteinExistence type="inferred from homology"/>
<evidence type="ECO:0000313" key="11">
    <source>
        <dbReference type="EMBL" id="OGY21656.1"/>
    </source>
</evidence>
<evidence type="ECO:0000256" key="6">
    <source>
        <dbReference type="ARBA" id="ARBA00022833"/>
    </source>
</evidence>
<sequence>MLAKNSQGVYTLSSFNNFKNLIHGFSTVKFGNMKPSSPGQIAETERNLTNFLKTLGLEDPGLVKVQQIHGSKIAVVDKKDVGKGIKEADGLITRNKGLFLLVFVADCLPVLAFDPVEQIVGIAHAGWRGTLERAAENLIKVFITLGSNPKDIQIGLGPAIEFCHYEVGEDVASKFKEAGFGKSVLNSVTGKIYLDLKQANIEQLKGVGIPKENIDVSVKACTYETEEFYSYRREKEKLTGEIACLIGLKDE</sequence>
<dbReference type="GO" id="GO:0016787">
    <property type="term" value="F:hydrolase activity"/>
    <property type="evidence" value="ECO:0007669"/>
    <property type="project" value="UniProtKB-KW"/>
</dbReference>
<dbReference type="InterPro" id="IPR038371">
    <property type="entry name" value="Cu_polyphenol_OxRdtase_sf"/>
</dbReference>
<keyword evidence="3" id="KW-0808">Transferase</keyword>